<accession>A0AC60R2S4</accession>
<dbReference type="EMBL" id="JABSTQ010000310">
    <property type="protein sequence ID" value="KAG0445485.1"/>
    <property type="molecule type" value="Genomic_DNA"/>
</dbReference>
<gene>
    <name evidence="1" type="ORF">HPB47_014705</name>
</gene>
<comment type="caution">
    <text evidence="1">The sequence shown here is derived from an EMBL/GenBank/DDBJ whole genome shotgun (WGS) entry which is preliminary data.</text>
</comment>
<name>A0AC60R2S4_IXOPE</name>
<reference evidence="1 2" key="1">
    <citation type="journal article" date="2020" name="Cell">
        <title>Large-Scale Comparative Analyses of Tick Genomes Elucidate Their Genetic Diversity and Vector Capacities.</title>
        <authorList>
            <consortium name="Tick Genome and Microbiome Consortium (TIGMIC)"/>
            <person name="Jia N."/>
            <person name="Wang J."/>
            <person name="Shi W."/>
            <person name="Du L."/>
            <person name="Sun Y."/>
            <person name="Zhan W."/>
            <person name="Jiang J.F."/>
            <person name="Wang Q."/>
            <person name="Zhang B."/>
            <person name="Ji P."/>
            <person name="Bell-Sakyi L."/>
            <person name="Cui X.M."/>
            <person name="Yuan T.T."/>
            <person name="Jiang B.G."/>
            <person name="Yang W.F."/>
            <person name="Lam T.T."/>
            <person name="Chang Q.C."/>
            <person name="Ding S.J."/>
            <person name="Wang X.J."/>
            <person name="Zhu J.G."/>
            <person name="Ruan X.D."/>
            <person name="Zhao L."/>
            <person name="Wei J.T."/>
            <person name="Ye R.Z."/>
            <person name="Que T.C."/>
            <person name="Du C.H."/>
            <person name="Zhou Y.H."/>
            <person name="Cheng J.X."/>
            <person name="Dai P.F."/>
            <person name="Guo W.B."/>
            <person name="Han X.H."/>
            <person name="Huang E.J."/>
            <person name="Li L.F."/>
            <person name="Wei W."/>
            <person name="Gao Y.C."/>
            <person name="Liu J.Z."/>
            <person name="Shao H.Z."/>
            <person name="Wang X."/>
            <person name="Wang C.C."/>
            <person name="Yang T.C."/>
            <person name="Huo Q.B."/>
            <person name="Li W."/>
            <person name="Chen H.Y."/>
            <person name="Chen S.E."/>
            <person name="Zhou L.G."/>
            <person name="Ni X.B."/>
            <person name="Tian J.H."/>
            <person name="Sheng Y."/>
            <person name="Liu T."/>
            <person name="Pan Y.S."/>
            <person name="Xia L.Y."/>
            <person name="Li J."/>
            <person name="Zhao F."/>
            <person name="Cao W.C."/>
        </authorList>
    </citation>
    <scope>NUCLEOTIDE SEQUENCE [LARGE SCALE GENOMIC DNA]</scope>
    <source>
        <strain evidence="1">Iper-2018</strain>
    </source>
</reference>
<protein>
    <submittedName>
        <fullName evidence="1">Uncharacterized protein</fullName>
    </submittedName>
</protein>
<evidence type="ECO:0000313" key="2">
    <source>
        <dbReference type="Proteomes" id="UP000805193"/>
    </source>
</evidence>
<sequence length="123" mass="12416">MDEAKADETNAGSTGKESLVVNEPLAPASGAAPDTSGTTSHTIEAGQTGQRDVPAVETSSPPGEAVVASKVVNERPADDVTMVDPDAPAGGAAAKRTRVDDATDLTAVKQEERRAVKGAKPPP</sequence>
<dbReference type="Proteomes" id="UP000805193">
    <property type="component" value="Unassembled WGS sequence"/>
</dbReference>
<evidence type="ECO:0000313" key="1">
    <source>
        <dbReference type="EMBL" id="KAG0445485.1"/>
    </source>
</evidence>
<keyword evidence="2" id="KW-1185">Reference proteome</keyword>
<proteinExistence type="predicted"/>
<organism evidence="1 2">
    <name type="scientific">Ixodes persulcatus</name>
    <name type="common">Taiga tick</name>
    <dbReference type="NCBI Taxonomy" id="34615"/>
    <lineage>
        <taxon>Eukaryota</taxon>
        <taxon>Metazoa</taxon>
        <taxon>Ecdysozoa</taxon>
        <taxon>Arthropoda</taxon>
        <taxon>Chelicerata</taxon>
        <taxon>Arachnida</taxon>
        <taxon>Acari</taxon>
        <taxon>Parasitiformes</taxon>
        <taxon>Ixodida</taxon>
        <taxon>Ixodoidea</taxon>
        <taxon>Ixodidae</taxon>
        <taxon>Ixodinae</taxon>
        <taxon>Ixodes</taxon>
    </lineage>
</organism>